<organism evidence="2 3">
    <name type="scientific">Bacillus benzoevorans</name>
    <dbReference type="NCBI Taxonomy" id="1456"/>
    <lineage>
        <taxon>Bacteria</taxon>
        <taxon>Bacillati</taxon>
        <taxon>Bacillota</taxon>
        <taxon>Bacilli</taxon>
        <taxon>Bacillales</taxon>
        <taxon>Bacillaceae</taxon>
        <taxon>Bacillus</taxon>
    </lineage>
</organism>
<keyword evidence="1" id="KW-1133">Transmembrane helix</keyword>
<feature type="transmembrane region" description="Helical" evidence="1">
    <location>
        <begin position="126"/>
        <end position="148"/>
    </location>
</feature>
<keyword evidence="1" id="KW-0812">Transmembrane</keyword>
<proteinExistence type="predicted"/>
<sequence length="156" mass="16810">MDTKIHLAVSSSTEGLIGGLIFSFFIATHVKQIRTILASLVAIVVGLFGGALIGLSIYDGCQIPFLISGMLVGGLFGLIIGAKKYVLHFAVIGALVFVLGKIILLYVDALFYHFFTDFAWDQGHMVVTVALNALFHGIALGLGTGIYLKRSRHKQE</sequence>
<evidence type="ECO:0000313" key="3">
    <source>
        <dbReference type="Proteomes" id="UP000531594"/>
    </source>
</evidence>
<dbReference type="EMBL" id="JACHGK010000002">
    <property type="protein sequence ID" value="MBB6444479.1"/>
    <property type="molecule type" value="Genomic_DNA"/>
</dbReference>
<comment type="caution">
    <text evidence="2">The sequence shown here is derived from an EMBL/GenBank/DDBJ whole genome shotgun (WGS) entry which is preliminary data.</text>
</comment>
<feature type="transmembrane region" description="Helical" evidence="1">
    <location>
        <begin position="63"/>
        <end position="82"/>
    </location>
</feature>
<reference evidence="2 3" key="1">
    <citation type="submission" date="2020-08" db="EMBL/GenBank/DDBJ databases">
        <title>Genomic Encyclopedia of Type Strains, Phase IV (KMG-IV): sequencing the most valuable type-strain genomes for metagenomic binning, comparative biology and taxonomic classification.</title>
        <authorList>
            <person name="Goeker M."/>
        </authorList>
    </citation>
    <scope>NUCLEOTIDE SEQUENCE [LARGE SCALE GENOMIC DNA]</scope>
    <source>
        <strain evidence="2 3">DSM 5391</strain>
    </source>
</reference>
<keyword evidence="1" id="KW-0472">Membrane</keyword>
<protein>
    <submittedName>
        <fullName evidence="2">Uncharacterized protein</fullName>
    </submittedName>
</protein>
<dbReference type="AlphaFoldDB" id="A0A7X0LVP1"/>
<gene>
    <name evidence="2" type="ORF">HNR53_001087</name>
</gene>
<name>A0A7X0LVP1_9BACI</name>
<feature type="transmembrane region" description="Helical" evidence="1">
    <location>
        <begin position="35"/>
        <end position="57"/>
    </location>
</feature>
<dbReference type="Proteomes" id="UP000531594">
    <property type="component" value="Unassembled WGS sequence"/>
</dbReference>
<evidence type="ECO:0000256" key="1">
    <source>
        <dbReference type="SAM" id="Phobius"/>
    </source>
</evidence>
<keyword evidence="3" id="KW-1185">Reference proteome</keyword>
<dbReference type="RefSeq" id="WP_184523558.1">
    <property type="nucleotide sequence ID" value="NZ_JACHGK010000002.1"/>
</dbReference>
<feature type="transmembrane region" description="Helical" evidence="1">
    <location>
        <begin position="89"/>
        <end position="114"/>
    </location>
</feature>
<accession>A0A7X0LVP1</accession>
<feature type="transmembrane region" description="Helical" evidence="1">
    <location>
        <begin position="6"/>
        <end position="28"/>
    </location>
</feature>
<evidence type="ECO:0000313" key="2">
    <source>
        <dbReference type="EMBL" id="MBB6444479.1"/>
    </source>
</evidence>